<name>A0A6M3IHL1_9ZZZZ</name>
<dbReference type="AlphaFoldDB" id="A0A6M3IHL1"/>
<evidence type="ECO:0000313" key="1">
    <source>
        <dbReference type="EMBL" id="QJA56861.1"/>
    </source>
</evidence>
<organism evidence="1">
    <name type="scientific">viral metagenome</name>
    <dbReference type="NCBI Taxonomy" id="1070528"/>
    <lineage>
        <taxon>unclassified sequences</taxon>
        <taxon>metagenomes</taxon>
        <taxon>organismal metagenomes</taxon>
    </lineage>
</organism>
<sequence length="111" mass="13052">MYNPNPLGKKRNKHNRSMYTVLEVFDKGDHHSVIMMGQFLGDCLAKPGITSLRQYRIYLYIRKPNNVEFGDNILRDDDMDAWWLVRGPLLKYRLFPDKLPSGIFHKLIGNQ</sequence>
<proteinExistence type="predicted"/>
<protein>
    <submittedName>
        <fullName evidence="1">Uncharacterized protein</fullName>
    </submittedName>
</protein>
<dbReference type="EMBL" id="MT141242">
    <property type="protein sequence ID" value="QJA56861.1"/>
    <property type="molecule type" value="Genomic_DNA"/>
</dbReference>
<gene>
    <name evidence="1" type="ORF">MM415B01782_0005</name>
</gene>
<reference evidence="1" key="1">
    <citation type="submission" date="2020-03" db="EMBL/GenBank/DDBJ databases">
        <title>The deep terrestrial virosphere.</title>
        <authorList>
            <person name="Holmfeldt K."/>
            <person name="Nilsson E."/>
            <person name="Simone D."/>
            <person name="Lopez-Fernandez M."/>
            <person name="Wu X."/>
            <person name="de Brujin I."/>
            <person name="Lundin D."/>
            <person name="Andersson A."/>
            <person name="Bertilsson S."/>
            <person name="Dopson M."/>
        </authorList>
    </citation>
    <scope>NUCLEOTIDE SEQUENCE</scope>
    <source>
        <strain evidence="1">MM415B01782</strain>
    </source>
</reference>
<accession>A0A6M3IHL1</accession>